<reference evidence="14" key="2">
    <citation type="submission" date="2025-09" db="UniProtKB">
        <authorList>
            <consortium name="Ensembl"/>
        </authorList>
    </citation>
    <scope>IDENTIFICATION</scope>
</reference>
<keyword evidence="11" id="KW-0539">Nucleus</keyword>
<feature type="domain" description="C2H2-type" evidence="13">
    <location>
        <begin position="344"/>
        <end position="371"/>
    </location>
</feature>
<evidence type="ECO:0000256" key="7">
    <source>
        <dbReference type="ARBA" id="ARBA00022833"/>
    </source>
</evidence>
<evidence type="ECO:0000256" key="11">
    <source>
        <dbReference type="ARBA" id="ARBA00023242"/>
    </source>
</evidence>
<evidence type="ECO:0000256" key="6">
    <source>
        <dbReference type="ARBA" id="ARBA00022771"/>
    </source>
</evidence>
<evidence type="ECO:0000256" key="2">
    <source>
        <dbReference type="ARBA" id="ARBA00004123"/>
    </source>
</evidence>
<feature type="domain" description="C2H2-type" evidence="13">
    <location>
        <begin position="613"/>
        <end position="640"/>
    </location>
</feature>
<feature type="domain" description="C2H2-type" evidence="13">
    <location>
        <begin position="400"/>
        <end position="427"/>
    </location>
</feature>
<evidence type="ECO:0000256" key="9">
    <source>
        <dbReference type="ARBA" id="ARBA00023125"/>
    </source>
</evidence>
<keyword evidence="9" id="KW-0238">DNA-binding</keyword>
<comment type="subcellular location">
    <subcellularLocation>
        <location evidence="2">Nucleus</location>
    </subcellularLocation>
</comment>
<dbReference type="FunFam" id="3.30.160.60:FF:001270">
    <property type="entry name" value="zinc finger protein 583 isoform X1"/>
    <property type="match status" value="1"/>
</dbReference>
<keyword evidence="8" id="KW-0805">Transcription regulation</keyword>
<dbReference type="SUPFAM" id="SSF57667">
    <property type="entry name" value="beta-beta-alpha zinc fingers"/>
    <property type="match status" value="6"/>
</dbReference>
<keyword evidence="6 12" id="KW-0863">Zinc-finger</keyword>
<dbReference type="GO" id="GO:0005634">
    <property type="term" value="C:nucleus"/>
    <property type="evidence" value="ECO:0007669"/>
    <property type="project" value="UniProtKB-SubCell"/>
</dbReference>
<comment type="function">
    <text evidence="1">May be involved in transcriptional regulation.</text>
</comment>
<dbReference type="Proteomes" id="UP000694569">
    <property type="component" value="Unplaced"/>
</dbReference>
<dbReference type="PROSITE" id="PS50157">
    <property type="entry name" value="ZINC_FINGER_C2H2_2"/>
    <property type="match status" value="10"/>
</dbReference>
<dbReference type="Gene3D" id="3.30.160.60">
    <property type="entry name" value="Classic Zinc Finger"/>
    <property type="match status" value="10"/>
</dbReference>
<proteinExistence type="inferred from homology"/>
<evidence type="ECO:0000256" key="8">
    <source>
        <dbReference type="ARBA" id="ARBA00023015"/>
    </source>
</evidence>
<organism evidence="14 15">
    <name type="scientific">Leptobrachium leishanense</name>
    <name type="common">Leishan spiny toad</name>
    <dbReference type="NCBI Taxonomy" id="445787"/>
    <lineage>
        <taxon>Eukaryota</taxon>
        <taxon>Metazoa</taxon>
        <taxon>Chordata</taxon>
        <taxon>Craniata</taxon>
        <taxon>Vertebrata</taxon>
        <taxon>Euteleostomi</taxon>
        <taxon>Amphibia</taxon>
        <taxon>Batrachia</taxon>
        <taxon>Anura</taxon>
        <taxon>Pelobatoidea</taxon>
        <taxon>Megophryidae</taxon>
        <taxon>Leptobrachium</taxon>
    </lineage>
</organism>
<evidence type="ECO:0000313" key="14">
    <source>
        <dbReference type="Ensembl" id="ENSLLEP00000010214.1"/>
    </source>
</evidence>
<dbReference type="PANTHER" id="PTHR24393">
    <property type="entry name" value="ZINC FINGER PROTEIN"/>
    <property type="match status" value="1"/>
</dbReference>
<evidence type="ECO:0000256" key="4">
    <source>
        <dbReference type="ARBA" id="ARBA00022723"/>
    </source>
</evidence>
<evidence type="ECO:0000256" key="12">
    <source>
        <dbReference type="PROSITE-ProRule" id="PRU00042"/>
    </source>
</evidence>
<dbReference type="PROSITE" id="PS00028">
    <property type="entry name" value="ZINC_FINGER_C2H2_1"/>
    <property type="match status" value="9"/>
</dbReference>
<dbReference type="FunFam" id="3.30.160.60:FF:000812">
    <property type="entry name" value="zinc finger protein 23 isoform X2"/>
    <property type="match status" value="1"/>
</dbReference>
<dbReference type="InterPro" id="IPR036236">
    <property type="entry name" value="Znf_C2H2_sf"/>
</dbReference>
<keyword evidence="4" id="KW-0479">Metal-binding</keyword>
<evidence type="ECO:0000256" key="10">
    <source>
        <dbReference type="ARBA" id="ARBA00023163"/>
    </source>
</evidence>
<reference evidence="14" key="1">
    <citation type="submission" date="2025-08" db="UniProtKB">
        <authorList>
            <consortium name="Ensembl"/>
        </authorList>
    </citation>
    <scope>IDENTIFICATION</scope>
</reference>
<dbReference type="GO" id="GO:0008270">
    <property type="term" value="F:zinc ion binding"/>
    <property type="evidence" value="ECO:0007669"/>
    <property type="project" value="UniProtKB-KW"/>
</dbReference>
<dbReference type="FunFam" id="3.30.160.60:FF:000478">
    <property type="entry name" value="Zinc finger protein 133"/>
    <property type="match status" value="2"/>
</dbReference>
<dbReference type="FunFam" id="3.30.160.60:FF:000358">
    <property type="entry name" value="zinc finger protein 24"/>
    <property type="match status" value="1"/>
</dbReference>
<dbReference type="SMART" id="SM00355">
    <property type="entry name" value="ZnF_C2H2"/>
    <property type="match status" value="10"/>
</dbReference>
<keyword evidence="15" id="KW-1185">Reference proteome</keyword>
<dbReference type="FunFam" id="3.30.160.60:FF:000295">
    <property type="entry name" value="zinc finger protein 19"/>
    <property type="match status" value="1"/>
</dbReference>
<sequence>MGKDRTRTTEMILGLTLEIIQLLTGEDYIIMKKPEVEGAENETSATASSDEADQDKRIRDIAHMIVQLLDEECETVHLQFSVVEEHKYIEEHEEEQDQVVVTKALDGEIVNPEIVTEASASGHQEIHEIVISEVCEEDDTEDCSVPEPQHDIIYSEDCIEEDGITQDYQIEQGDEIFHVQCKDEIVTGLHTDLQISFETQPDENEITVALPNDMAHEEVVIDDLDQATAIGQNIAPEGAKKYVIIQAPDLATQGDLILTNTVNEHAILLPTHFKKPKNRALKVQRILEKTQKRKRFKKNLVSELEFTTEVAPKTEECIVFYTDHLDLVTQNVGDTSPAEGENQHVCSDCGKSFLKNASLISHQRIHTGEKPFVCSDCGKCFRNNRNLVIHQRIHTGERPFQCKDCNKSFIQISSLLAHRRVHTGEKPFLCSDCGKCFKERASLIRHHRIHTGEKPFICPECGRGFNQITHLVTHQNVYDGDCANPLGTKNTDRRNKEKNQYVCPECGKCFSQNAYLSAHLKIHKGEKPFMCSDCGKFFSKNRNLLIHQRIHTGERPFSCLDCGKTFNQVSSLLSHKRIHTGERPYSCSHCGKDFKVKSSLVRHYRVHTGEKPFTCTECGKSFTQMPHLLTHQKIHTRVKS</sequence>
<name>A0A8C5MAB3_9ANUR</name>
<dbReference type="Ensembl" id="ENSLLET00000010613.1">
    <property type="protein sequence ID" value="ENSLLEP00000010214.1"/>
    <property type="gene ID" value="ENSLLEG00000006513.1"/>
</dbReference>
<protein>
    <recommendedName>
        <fullName evidence="13">C2H2-type domain-containing protein</fullName>
    </recommendedName>
</protein>
<dbReference type="GeneTree" id="ENSGT01150000286944"/>
<feature type="domain" description="C2H2-type" evidence="13">
    <location>
        <begin position="428"/>
        <end position="455"/>
    </location>
</feature>
<dbReference type="PANTHER" id="PTHR24393:SF100">
    <property type="entry name" value="ZINC FINGER PROTEIN-RELATED"/>
    <property type="match status" value="1"/>
</dbReference>
<feature type="domain" description="C2H2-type" evidence="13">
    <location>
        <begin position="529"/>
        <end position="556"/>
    </location>
</feature>
<dbReference type="AlphaFoldDB" id="A0A8C5MAB3"/>
<dbReference type="InterPro" id="IPR013087">
    <property type="entry name" value="Znf_C2H2_type"/>
</dbReference>
<feature type="domain" description="C2H2-type" evidence="13">
    <location>
        <begin position="501"/>
        <end position="528"/>
    </location>
</feature>
<dbReference type="GO" id="GO:0000978">
    <property type="term" value="F:RNA polymerase II cis-regulatory region sequence-specific DNA binding"/>
    <property type="evidence" value="ECO:0007669"/>
    <property type="project" value="TreeGrafter"/>
</dbReference>
<keyword evidence="10" id="KW-0804">Transcription</keyword>
<feature type="domain" description="C2H2-type" evidence="13">
    <location>
        <begin position="372"/>
        <end position="399"/>
    </location>
</feature>
<dbReference type="OrthoDB" id="9411774at2759"/>
<evidence type="ECO:0000256" key="1">
    <source>
        <dbReference type="ARBA" id="ARBA00003767"/>
    </source>
</evidence>
<dbReference type="FunFam" id="3.30.160.60:FF:003095">
    <property type="match status" value="1"/>
</dbReference>
<evidence type="ECO:0000313" key="15">
    <source>
        <dbReference type="Proteomes" id="UP000694569"/>
    </source>
</evidence>
<feature type="domain" description="C2H2-type" evidence="13">
    <location>
        <begin position="585"/>
        <end position="612"/>
    </location>
</feature>
<evidence type="ECO:0000256" key="3">
    <source>
        <dbReference type="ARBA" id="ARBA00006991"/>
    </source>
</evidence>
<keyword evidence="5" id="KW-0677">Repeat</keyword>
<dbReference type="FunFam" id="3.30.160.60:FF:001576">
    <property type="entry name" value="HKR1, GLI-Kruppel zinc finger family member"/>
    <property type="match status" value="1"/>
</dbReference>
<dbReference type="GO" id="GO:0001228">
    <property type="term" value="F:DNA-binding transcription activator activity, RNA polymerase II-specific"/>
    <property type="evidence" value="ECO:0007669"/>
    <property type="project" value="TreeGrafter"/>
</dbReference>
<feature type="domain" description="C2H2-type" evidence="13">
    <location>
        <begin position="456"/>
        <end position="483"/>
    </location>
</feature>
<accession>A0A8C5MAB3</accession>
<evidence type="ECO:0000259" key="13">
    <source>
        <dbReference type="PROSITE" id="PS50157"/>
    </source>
</evidence>
<keyword evidence="7" id="KW-0862">Zinc</keyword>
<feature type="domain" description="C2H2-type" evidence="13">
    <location>
        <begin position="557"/>
        <end position="584"/>
    </location>
</feature>
<dbReference type="Pfam" id="PF00096">
    <property type="entry name" value="zf-C2H2"/>
    <property type="match status" value="10"/>
</dbReference>
<evidence type="ECO:0000256" key="5">
    <source>
        <dbReference type="ARBA" id="ARBA00022737"/>
    </source>
</evidence>
<dbReference type="FunFam" id="3.30.160.60:FF:002343">
    <property type="entry name" value="Zinc finger protein 33A"/>
    <property type="match status" value="2"/>
</dbReference>
<comment type="similarity">
    <text evidence="3">Belongs to the krueppel C2H2-type zinc-finger protein family.</text>
</comment>